<dbReference type="Pfam" id="PF01011">
    <property type="entry name" value="PQQ"/>
    <property type="match status" value="1"/>
</dbReference>
<keyword evidence="1" id="KW-1133">Transmembrane helix</keyword>
<dbReference type="SUPFAM" id="SSF50998">
    <property type="entry name" value="Quinoprotein alcohol dehydrogenase-like"/>
    <property type="match status" value="1"/>
</dbReference>
<reference evidence="3" key="1">
    <citation type="submission" date="2018-05" db="EMBL/GenBank/DDBJ databases">
        <authorList>
            <person name="Lanie J.A."/>
            <person name="Ng W.-L."/>
            <person name="Kazmierczak K.M."/>
            <person name="Andrzejewski T.M."/>
            <person name="Davidsen T.M."/>
            <person name="Wayne K.J."/>
            <person name="Tettelin H."/>
            <person name="Glass J.I."/>
            <person name="Rusch D."/>
            <person name="Podicherti R."/>
            <person name="Tsui H.-C.T."/>
            <person name="Winkler M.E."/>
        </authorList>
    </citation>
    <scope>NUCLEOTIDE SEQUENCE</scope>
</reference>
<proteinExistence type="predicted"/>
<dbReference type="Gene3D" id="2.140.10.10">
    <property type="entry name" value="Quinoprotein alcohol dehydrogenase-like superfamily"/>
    <property type="match status" value="1"/>
</dbReference>
<evidence type="ECO:0000313" key="3">
    <source>
        <dbReference type="EMBL" id="SVE08103.1"/>
    </source>
</evidence>
<evidence type="ECO:0000256" key="1">
    <source>
        <dbReference type="SAM" id="Phobius"/>
    </source>
</evidence>
<sequence length="118" mass="13130">MTNNNTNILQQVFRPGLSLIIASIAMVSSIAIAQEEPVYQPVTDAELLNPPPEDWLMYRRTYDGWGFSPLDQITTENVSDLRPRWSFATGLLDGHESPPIVNDGAMFITTPQNNVLAL</sequence>
<feature type="domain" description="Pyrrolo-quinoline quinone repeat" evidence="2">
    <location>
        <begin position="55"/>
        <end position="118"/>
    </location>
</feature>
<organism evidence="3">
    <name type="scientific">marine metagenome</name>
    <dbReference type="NCBI Taxonomy" id="408172"/>
    <lineage>
        <taxon>unclassified sequences</taxon>
        <taxon>metagenomes</taxon>
        <taxon>ecological metagenomes</taxon>
    </lineage>
</organism>
<feature type="transmembrane region" description="Helical" evidence="1">
    <location>
        <begin position="12"/>
        <end position="33"/>
    </location>
</feature>
<feature type="non-terminal residue" evidence="3">
    <location>
        <position position="118"/>
    </location>
</feature>
<dbReference type="AlphaFoldDB" id="A0A383AKI6"/>
<evidence type="ECO:0000259" key="2">
    <source>
        <dbReference type="Pfam" id="PF01011"/>
    </source>
</evidence>
<dbReference type="InterPro" id="IPR011047">
    <property type="entry name" value="Quinoprotein_ADH-like_sf"/>
</dbReference>
<accession>A0A383AKI6</accession>
<dbReference type="EMBL" id="UINC01192790">
    <property type="protein sequence ID" value="SVE08103.1"/>
    <property type="molecule type" value="Genomic_DNA"/>
</dbReference>
<gene>
    <name evidence="3" type="ORF">METZ01_LOCUS460957</name>
</gene>
<keyword evidence="1" id="KW-0472">Membrane</keyword>
<dbReference type="InterPro" id="IPR002372">
    <property type="entry name" value="PQQ_rpt_dom"/>
</dbReference>
<keyword evidence="1" id="KW-0812">Transmembrane</keyword>
<protein>
    <recommendedName>
        <fullName evidence="2">Pyrrolo-quinoline quinone repeat domain-containing protein</fullName>
    </recommendedName>
</protein>
<name>A0A383AKI6_9ZZZZ</name>